<evidence type="ECO:0008006" key="3">
    <source>
        <dbReference type="Google" id="ProtNLM"/>
    </source>
</evidence>
<dbReference type="RefSeq" id="WP_088449474.1">
    <property type="nucleotide sequence ID" value="NZ_JACHXO010000001.1"/>
</dbReference>
<dbReference type="EMBL" id="JACHXO010000001">
    <property type="protein sequence ID" value="MBB3192860.1"/>
    <property type="molecule type" value="Genomic_DNA"/>
</dbReference>
<dbReference type="NCBIfam" id="NF033482">
    <property type="entry name" value="RiPP_thiocil"/>
    <property type="match status" value="1"/>
</dbReference>
<accession>A0ABR6GL75</accession>
<dbReference type="Proteomes" id="UP000574369">
    <property type="component" value="Unassembled WGS sequence"/>
</dbReference>
<protein>
    <recommendedName>
        <fullName evidence="3">Thiazolylpeptide-type bacteriocin</fullName>
    </recommendedName>
</protein>
<gene>
    <name evidence="1" type="ORF">FHS28_000225</name>
</gene>
<evidence type="ECO:0000313" key="2">
    <source>
        <dbReference type="Proteomes" id="UP000574369"/>
    </source>
</evidence>
<proteinExistence type="predicted"/>
<name>A0ABR6GL75_9BURK</name>
<comment type="caution">
    <text evidence="1">The sequence shown here is derived from an EMBL/GenBank/DDBJ whole genome shotgun (WGS) entry which is preliminary data.</text>
</comment>
<keyword evidence="2" id="KW-1185">Reference proteome</keyword>
<sequence>MTNPQITPVSTVATDTDDLAHMDLFADELDDRVNAMQASGSVSSATCISSASCAGTSSASCACSASTLCSA</sequence>
<evidence type="ECO:0000313" key="1">
    <source>
        <dbReference type="EMBL" id="MBB3192860.1"/>
    </source>
</evidence>
<dbReference type="InterPro" id="IPR049803">
    <property type="entry name" value="RiPP_thiocil-like"/>
</dbReference>
<reference evidence="1 2" key="1">
    <citation type="submission" date="2020-08" db="EMBL/GenBank/DDBJ databases">
        <title>Genomic Encyclopedia of Type Strains, Phase III (KMG-III): the genomes of soil and plant-associated and newly described type strains.</title>
        <authorList>
            <person name="Whitman W."/>
        </authorList>
    </citation>
    <scope>NUCLEOTIDE SEQUENCE [LARGE SCALE GENOMIC DNA]</scope>
    <source>
        <strain evidence="1 2">CECT 7247</strain>
    </source>
</reference>
<organism evidence="1 2">
    <name type="scientific">Roseateles terrae</name>
    <dbReference type="NCBI Taxonomy" id="431060"/>
    <lineage>
        <taxon>Bacteria</taxon>
        <taxon>Pseudomonadati</taxon>
        <taxon>Pseudomonadota</taxon>
        <taxon>Betaproteobacteria</taxon>
        <taxon>Burkholderiales</taxon>
        <taxon>Sphaerotilaceae</taxon>
        <taxon>Roseateles</taxon>
    </lineage>
</organism>